<keyword evidence="3" id="KW-1185">Reference proteome</keyword>
<accession>A2GG29</accession>
<organism evidence="2 3">
    <name type="scientific">Trichomonas vaginalis (strain ATCC PRA-98 / G3)</name>
    <dbReference type="NCBI Taxonomy" id="412133"/>
    <lineage>
        <taxon>Eukaryota</taxon>
        <taxon>Metamonada</taxon>
        <taxon>Parabasalia</taxon>
        <taxon>Trichomonadida</taxon>
        <taxon>Trichomonadidae</taxon>
        <taxon>Trichomonas</taxon>
    </lineage>
</organism>
<reference evidence="2" key="2">
    <citation type="journal article" date="2007" name="Science">
        <title>Draft genome sequence of the sexually transmitted pathogen Trichomonas vaginalis.</title>
        <authorList>
            <person name="Carlton J.M."/>
            <person name="Hirt R.P."/>
            <person name="Silva J.C."/>
            <person name="Delcher A.L."/>
            <person name="Schatz M."/>
            <person name="Zhao Q."/>
            <person name="Wortman J.R."/>
            <person name="Bidwell S.L."/>
            <person name="Alsmark U.C.M."/>
            <person name="Besteiro S."/>
            <person name="Sicheritz-Ponten T."/>
            <person name="Noel C.J."/>
            <person name="Dacks J.B."/>
            <person name="Foster P.G."/>
            <person name="Simillion C."/>
            <person name="Van de Peer Y."/>
            <person name="Miranda-Saavedra D."/>
            <person name="Barton G.J."/>
            <person name="Westrop G.D."/>
            <person name="Mueller S."/>
            <person name="Dessi D."/>
            <person name="Fiori P.L."/>
            <person name="Ren Q."/>
            <person name="Paulsen I."/>
            <person name="Zhang H."/>
            <person name="Bastida-Corcuera F.D."/>
            <person name="Simoes-Barbosa A."/>
            <person name="Brown M.T."/>
            <person name="Hayes R.D."/>
            <person name="Mukherjee M."/>
            <person name="Okumura C.Y."/>
            <person name="Schneider R."/>
            <person name="Smith A.J."/>
            <person name="Vanacova S."/>
            <person name="Villalvazo M."/>
            <person name="Haas B.J."/>
            <person name="Pertea M."/>
            <person name="Feldblyum T.V."/>
            <person name="Utterback T.R."/>
            <person name="Shu C.L."/>
            <person name="Osoegawa K."/>
            <person name="de Jong P.J."/>
            <person name="Hrdy I."/>
            <person name="Horvathova L."/>
            <person name="Zubacova Z."/>
            <person name="Dolezal P."/>
            <person name="Malik S.B."/>
            <person name="Logsdon J.M. Jr."/>
            <person name="Henze K."/>
            <person name="Gupta A."/>
            <person name="Wang C.C."/>
            <person name="Dunne R.L."/>
            <person name="Upcroft J.A."/>
            <person name="Upcroft P."/>
            <person name="White O."/>
            <person name="Salzberg S.L."/>
            <person name="Tang P."/>
            <person name="Chiu C.-H."/>
            <person name="Lee Y.-S."/>
            <person name="Embley T.M."/>
            <person name="Coombs G.H."/>
            <person name="Mottram J.C."/>
            <person name="Tachezy J."/>
            <person name="Fraser-Liggett C.M."/>
            <person name="Johnson P.J."/>
        </authorList>
    </citation>
    <scope>NUCLEOTIDE SEQUENCE [LARGE SCALE GENOMIC DNA]</scope>
    <source>
        <strain evidence="2">G3</strain>
    </source>
</reference>
<dbReference type="AlphaFoldDB" id="A2GG29"/>
<keyword evidence="1" id="KW-0812">Transmembrane</keyword>
<keyword evidence="1" id="KW-1133">Transmembrane helix</keyword>
<dbReference type="InParanoid" id="A2GG29"/>
<sequence>MDTLFAPLLKSFIHYPSCIFWAWVLIPALRPLLYLILYYLEEPYGLSSIPMEHEAFKFNELLLICQIIEIINILMEFQVFYFIRRSFTKCITHAAPRAKLLFGYYSNIMIIPMGIYILTSFIKYFISIKDYPYPFVYNYALNYGSHLWFIRCFNQMERIKNGEVCASGYSCFIVLCIMDMIILASVYANVIHNYTNWIKALGAYTSIISNIIAIALNSIIAMVVLGNRFIRIPEAV</sequence>
<gene>
    <name evidence="2" type="ORF">TVAG_060830</name>
</gene>
<dbReference type="VEuPathDB" id="TrichDB:TVAG_060830"/>
<evidence type="ECO:0000313" key="2">
    <source>
        <dbReference type="EMBL" id="EAX83889.1"/>
    </source>
</evidence>
<name>A2GG29_TRIV3</name>
<feature type="transmembrane region" description="Helical" evidence="1">
    <location>
        <begin position="207"/>
        <end position="230"/>
    </location>
</feature>
<feature type="transmembrane region" description="Helical" evidence="1">
    <location>
        <begin position="20"/>
        <end position="40"/>
    </location>
</feature>
<reference evidence="2" key="1">
    <citation type="submission" date="2006-10" db="EMBL/GenBank/DDBJ databases">
        <authorList>
            <person name="Amadeo P."/>
            <person name="Zhao Q."/>
            <person name="Wortman J."/>
            <person name="Fraser-Liggett C."/>
            <person name="Carlton J."/>
        </authorList>
    </citation>
    <scope>NUCLEOTIDE SEQUENCE</scope>
    <source>
        <strain evidence="2">G3</strain>
    </source>
</reference>
<dbReference type="EMBL" id="DS115670">
    <property type="protein sequence ID" value="EAX83889.1"/>
    <property type="molecule type" value="Genomic_DNA"/>
</dbReference>
<protein>
    <submittedName>
        <fullName evidence="2">Uncharacterized protein</fullName>
    </submittedName>
</protein>
<feature type="transmembrane region" description="Helical" evidence="1">
    <location>
        <begin position="61"/>
        <end position="83"/>
    </location>
</feature>
<evidence type="ECO:0000256" key="1">
    <source>
        <dbReference type="SAM" id="Phobius"/>
    </source>
</evidence>
<dbReference type="Proteomes" id="UP000001542">
    <property type="component" value="Unassembled WGS sequence"/>
</dbReference>
<evidence type="ECO:0000313" key="3">
    <source>
        <dbReference type="Proteomes" id="UP000001542"/>
    </source>
</evidence>
<feature type="transmembrane region" description="Helical" evidence="1">
    <location>
        <begin position="164"/>
        <end position="187"/>
    </location>
</feature>
<feature type="transmembrane region" description="Helical" evidence="1">
    <location>
        <begin position="103"/>
        <end position="126"/>
    </location>
</feature>
<proteinExistence type="predicted"/>
<keyword evidence="1" id="KW-0472">Membrane</keyword>